<dbReference type="PROSITE" id="PS51257">
    <property type="entry name" value="PROKAR_LIPOPROTEIN"/>
    <property type="match status" value="1"/>
</dbReference>
<dbReference type="EMBL" id="CZAU01000015">
    <property type="protein sequence ID" value="CUP57315.1"/>
    <property type="molecule type" value="Genomic_DNA"/>
</dbReference>
<reference evidence="2 3" key="1">
    <citation type="submission" date="2015-09" db="EMBL/GenBank/DDBJ databases">
        <authorList>
            <consortium name="Pathogen Informatics"/>
        </authorList>
    </citation>
    <scope>NUCLEOTIDE SEQUENCE [LARGE SCALE GENOMIC DNA]</scope>
    <source>
        <strain evidence="2 3">2789STDY5834908</strain>
    </source>
</reference>
<evidence type="ECO:0000313" key="3">
    <source>
        <dbReference type="Proteomes" id="UP000095564"/>
    </source>
</evidence>
<feature type="signal peptide" evidence="1">
    <location>
        <begin position="1"/>
        <end position="23"/>
    </location>
</feature>
<proteinExistence type="predicted"/>
<dbReference type="InterPro" id="IPR046720">
    <property type="entry name" value="DUF6612"/>
</dbReference>
<dbReference type="Pfam" id="PF20316">
    <property type="entry name" value="DUF6612"/>
    <property type="match status" value="1"/>
</dbReference>
<dbReference type="AlphaFoldDB" id="A0A174PFZ1"/>
<sequence>MKKNVKKVTIGVLSCSLLLTMSACTKKRSAEEVLQDSLKASAKQESIDATGKIDCKIESGKKSSSSSGSSMNLALDLDLKGQNLKKDPKMSLKMNINMFGMSFDANTYYADGYSYTDSMGTKQKEKVDTKELQKQLNSMTGQSSLPKKCYKDVKLTKEDGNNVVTYSIDGKELGKYLKQKSNKNSKGTSNSTLALDDVNIKSMKGSRTLNNKDLPLKESMTLVVESKKKDTKNNNMFSGLTNGKTTVKIDMTYHNPGKSVSVTLPKDLSSYKLQKK</sequence>
<evidence type="ECO:0000313" key="2">
    <source>
        <dbReference type="EMBL" id="CUP57315.1"/>
    </source>
</evidence>
<feature type="chain" id="PRO_5039515745" description="Lipoprotein" evidence="1">
    <location>
        <begin position="24"/>
        <end position="276"/>
    </location>
</feature>
<dbReference type="Gene3D" id="2.50.20.20">
    <property type="match status" value="1"/>
</dbReference>
<protein>
    <recommendedName>
        <fullName evidence="4">Lipoprotein</fullName>
    </recommendedName>
</protein>
<accession>A0A174PFZ1</accession>
<evidence type="ECO:0008006" key="4">
    <source>
        <dbReference type="Google" id="ProtNLM"/>
    </source>
</evidence>
<organism evidence="2 3">
    <name type="scientific">Anaerostipes hadrus</name>
    <dbReference type="NCBI Taxonomy" id="649756"/>
    <lineage>
        <taxon>Bacteria</taxon>
        <taxon>Bacillati</taxon>
        <taxon>Bacillota</taxon>
        <taxon>Clostridia</taxon>
        <taxon>Lachnospirales</taxon>
        <taxon>Lachnospiraceae</taxon>
        <taxon>Anaerostipes</taxon>
    </lineage>
</organism>
<gene>
    <name evidence="2" type="ORF">ERS852520_01667</name>
</gene>
<dbReference type="OrthoDB" id="1935249at2"/>
<name>A0A174PFZ1_ANAHA</name>
<keyword evidence="1" id="KW-0732">Signal</keyword>
<evidence type="ECO:0000256" key="1">
    <source>
        <dbReference type="SAM" id="SignalP"/>
    </source>
</evidence>
<dbReference type="RefSeq" id="WP_055160171.1">
    <property type="nucleotide sequence ID" value="NZ_CZAU01000015.1"/>
</dbReference>
<dbReference type="Proteomes" id="UP000095564">
    <property type="component" value="Unassembled WGS sequence"/>
</dbReference>